<dbReference type="PROSITE" id="PS50888">
    <property type="entry name" value="BHLH"/>
    <property type="match status" value="1"/>
</dbReference>
<dbReference type="SMART" id="SM00353">
    <property type="entry name" value="HLH"/>
    <property type="match status" value="1"/>
</dbReference>
<dbReference type="Proteomes" id="UP000887565">
    <property type="component" value="Unplaced"/>
</dbReference>
<dbReference type="PANTHER" id="PTHR45776:SF2">
    <property type="entry name" value="MIP04163P"/>
    <property type="match status" value="1"/>
</dbReference>
<feature type="region of interest" description="Disordered" evidence="7">
    <location>
        <begin position="501"/>
        <end position="547"/>
    </location>
</feature>
<evidence type="ECO:0000313" key="10">
    <source>
        <dbReference type="WBParaSite" id="nRc.2.0.1.t26892-RA"/>
    </source>
</evidence>
<protein>
    <submittedName>
        <fullName evidence="10">BHLH domain-containing protein</fullName>
    </submittedName>
</protein>
<comment type="similarity">
    <text evidence="2">Belongs to the MiT/TFE family.</text>
</comment>
<keyword evidence="4" id="KW-0238">DNA-binding</keyword>
<dbReference type="AlphaFoldDB" id="A0A915JLD3"/>
<dbReference type="CDD" id="cd11397">
    <property type="entry name" value="bHLHzip_MITF_like"/>
    <property type="match status" value="1"/>
</dbReference>
<name>A0A915JLD3_ROMCU</name>
<evidence type="ECO:0000256" key="3">
    <source>
        <dbReference type="ARBA" id="ARBA00023015"/>
    </source>
</evidence>
<dbReference type="Gene3D" id="4.10.280.10">
    <property type="entry name" value="Helix-loop-helix DNA-binding domain"/>
    <property type="match status" value="1"/>
</dbReference>
<comment type="subcellular location">
    <subcellularLocation>
        <location evidence="1">Nucleus</location>
    </subcellularLocation>
</comment>
<reference evidence="10" key="1">
    <citation type="submission" date="2022-11" db="UniProtKB">
        <authorList>
            <consortium name="WormBaseParasite"/>
        </authorList>
    </citation>
    <scope>IDENTIFICATION</scope>
</reference>
<keyword evidence="3" id="KW-0805">Transcription regulation</keyword>
<dbReference type="Gene3D" id="1.20.5.170">
    <property type="match status" value="1"/>
</dbReference>
<dbReference type="WBParaSite" id="nRc.2.0.1.t26892-RA">
    <property type="protein sequence ID" value="nRc.2.0.1.t26892-RA"/>
    <property type="gene ID" value="nRc.2.0.1.g26892"/>
</dbReference>
<proteinExistence type="inferred from homology"/>
<feature type="compositionally biased region" description="Low complexity" evidence="7">
    <location>
        <begin position="591"/>
        <end position="600"/>
    </location>
</feature>
<dbReference type="GO" id="GO:0000981">
    <property type="term" value="F:DNA-binding transcription factor activity, RNA polymerase II-specific"/>
    <property type="evidence" value="ECO:0007669"/>
    <property type="project" value="TreeGrafter"/>
</dbReference>
<evidence type="ECO:0000259" key="8">
    <source>
        <dbReference type="PROSITE" id="PS50888"/>
    </source>
</evidence>
<evidence type="ECO:0000256" key="5">
    <source>
        <dbReference type="ARBA" id="ARBA00023163"/>
    </source>
</evidence>
<dbReference type="Pfam" id="PF00010">
    <property type="entry name" value="HLH"/>
    <property type="match status" value="1"/>
</dbReference>
<keyword evidence="5" id="KW-0804">Transcription</keyword>
<evidence type="ECO:0000256" key="4">
    <source>
        <dbReference type="ARBA" id="ARBA00023125"/>
    </source>
</evidence>
<sequence>MVRKLSLTKLDTTSPSEAYSAPAGYFHSPGENMTSSPLIIGVSSPPSLSMMHTSADNHNFQQSVVGKAASFPTTSNNRSTPKIRRLESSALNYQTGMVDDWPPTTSTVATVDTEPNEILRHLMSGSFLQDDNFSGNFSVVADLNFQDNVGDGFTNNREFSSPSNVQTQAQNIINAPRCSSATISCPRAVSDSPSCASYGTSVSSELDDSVILDEILSMEEEQQLRRARIANSRSKNSEESDQPDTIVLLDEILHQNQISESNQSGRRQNLFRIREDSENSSEAAAIYCSDKEEDLSNSNTKGPVIMRDRRKKDVHNMSKLSIFCIIFLVERRRRYNINDKIRELGSLLPKSRTQDMKMNKGSILRASVEYLRVVNHNQERMLELVKQQQNFEVEHKRMMSRIQELEQELRSHGLVVPACSPDFPKSPVKSTATVNPFVNVVKTEPIDDETYIRHCVDLTMSQSNGLLYDEITCGSAGRPSGRHSRQQKLCDSRQAIRNVINARVHDPSLGTDGGHSLYNENNSNSDRQRGSGPSNVKSTLAGRRQPSSSVIRDLLLSQVTTRRDGTPTAIASVPCTIPLSPSSSPAVQRPSASSSANAVPSSSAVAAVDSLTSYLLNDFCSPPTSYAAVQSSDVGFNYSNPSTSNDNRRLMNDVLNAAAAIGPASYAPSPVHLSTLLGGVGDDDWCMIDDVEGVGDSSSNNNFNFDSTTRDQADFVLA</sequence>
<evidence type="ECO:0000256" key="7">
    <source>
        <dbReference type="SAM" id="MobiDB-lite"/>
    </source>
</evidence>
<feature type="compositionally biased region" description="Polar residues" evidence="7">
    <location>
        <begin position="518"/>
        <end position="538"/>
    </location>
</feature>
<evidence type="ECO:0000256" key="1">
    <source>
        <dbReference type="ARBA" id="ARBA00004123"/>
    </source>
</evidence>
<keyword evidence="9" id="KW-1185">Reference proteome</keyword>
<dbReference type="InterPro" id="IPR011598">
    <property type="entry name" value="bHLH_dom"/>
</dbReference>
<organism evidence="9 10">
    <name type="scientific">Romanomermis culicivorax</name>
    <name type="common">Nematode worm</name>
    <dbReference type="NCBI Taxonomy" id="13658"/>
    <lineage>
        <taxon>Eukaryota</taxon>
        <taxon>Metazoa</taxon>
        <taxon>Ecdysozoa</taxon>
        <taxon>Nematoda</taxon>
        <taxon>Enoplea</taxon>
        <taxon>Dorylaimia</taxon>
        <taxon>Mermithida</taxon>
        <taxon>Mermithoidea</taxon>
        <taxon>Mermithidae</taxon>
        <taxon>Romanomermis</taxon>
    </lineage>
</organism>
<dbReference type="GO" id="GO:0000978">
    <property type="term" value="F:RNA polymerase II cis-regulatory region sequence-specific DNA binding"/>
    <property type="evidence" value="ECO:0007669"/>
    <property type="project" value="TreeGrafter"/>
</dbReference>
<dbReference type="GO" id="GO:0046983">
    <property type="term" value="F:protein dimerization activity"/>
    <property type="evidence" value="ECO:0007669"/>
    <property type="project" value="InterPro"/>
</dbReference>
<evidence type="ECO:0000256" key="2">
    <source>
        <dbReference type="ARBA" id="ARBA00008289"/>
    </source>
</evidence>
<feature type="region of interest" description="Disordered" evidence="7">
    <location>
        <begin position="567"/>
        <end position="600"/>
    </location>
</feature>
<feature type="domain" description="BHLH" evidence="8">
    <location>
        <begin position="321"/>
        <end position="374"/>
    </location>
</feature>
<keyword evidence="6" id="KW-0539">Nucleus</keyword>
<evidence type="ECO:0000313" key="9">
    <source>
        <dbReference type="Proteomes" id="UP000887565"/>
    </source>
</evidence>
<dbReference type="SUPFAM" id="SSF47459">
    <property type="entry name" value="HLH, helix-loop-helix DNA-binding domain"/>
    <property type="match status" value="1"/>
</dbReference>
<accession>A0A915JLD3</accession>
<dbReference type="InterPro" id="IPR036638">
    <property type="entry name" value="HLH_DNA-bd_sf"/>
</dbReference>
<dbReference type="GO" id="GO:0005634">
    <property type="term" value="C:nucleus"/>
    <property type="evidence" value="ECO:0007669"/>
    <property type="project" value="UniProtKB-SubCell"/>
</dbReference>
<dbReference type="PANTHER" id="PTHR45776">
    <property type="entry name" value="MIP04163P"/>
    <property type="match status" value="1"/>
</dbReference>
<evidence type="ECO:0000256" key="6">
    <source>
        <dbReference type="ARBA" id="ARBA00023242"/>
    </source>
</evidence>